<dbReference type="Gene3D" id="3.40.50.12780">
    <property type="entry name" value="N-terminal domain of ligase-like"/>
    <property type="match status" value="1"/>
</dbReference>
<keyword evidence="1" id="KW-0472">Membrane</keyword>
<dbReference type="Gene3D" id="3.30.300.30">
    <property type="match status" value="1"/>
</dbReference>
<feature type="transmembrane region" description="Helical" evidence="1">
    <location>
        <begin position="62"/>
        <end position="83"/>
    </location>
</feature>
<keyword evidence="1" id="KW-0812">Transmembrane</keyword>
<accession>A0ABV4UAM3</accession>
<dbReference type="RefSeq" id="WP_425347111.1">
    <property type="nucleotide sequence ID" value="NZ_JBGUBD010000016.1"/>
</dbReference>
<dbReference type="InterPro" id="IPR025110">
    <property type="entry name" value="AMP-bd_C"/>
</dbReference>
<dbReference type="PROSITE" id="PS00455">
    <property type="entry name" value="AMP_BINDING"/>
    <property type="match status" value="1"/>
</dbReference>
<dbReference type="PANTHER" id="PTHR43767:SF1">
    <property type="entry name" value="NONRIBOSOMAL PEPTIDE SYNTHASE PES1 (EUROFUNG)-RELATED"/>
    <property type="match status" value="1"/>
</dbReference>
<dbReference type="Pfam" id="PF13193">
    <property type="entry name" value="AMP-binding_C"/>
    <property type="match status" value="1"/>
</dbReference>
<dbReference type="InterPro" id="IPR020459">
    <property type="entry name" value="AMP-binding"/>
</dbReference>
<dbReference type="Pfam" id="PF00501">
    <property type="entry name" value="AMP-binding"/>
    <property type="match status" value="1"/>
</dbReference>
<dbReference type="InterPro" id="IPR050237">
    <property type="entry name" value="ATP-dep_AMP-bd_enzyme"/>
</dbReference>
<feature type="domain" description="AMP-binding enzyme C-terminal" evidence="3">
    <location>
        <begin position="413"/>
        <end position="488"/>
    </location>
</feature>
<proteinExistence type="predicted"/>
<dbReference type="SUPFAM" id="SSF56801">
    <property type="entry name" value="Acetyl-CoA synthetase-like"/>
    <property type="match status" value="1"/>
</dbReference>
<gene>
    <name evidence="4" type="ORF">ACERK3_18105</name>
</gene>
<reference evidence="4 5" key="1">
    <citation type="submission" date="2024-08" db="EMBL/GenBank/DDBJ databases">
        <title>Whole-genome sequencing of halo(alkali)philic microorganisms from hypersaline lakes.</title>
        <authorList>
            <person name="Sorokin D.Y."/>
            <person name="Merkel A.Y."/>
            <person name="Messina E."/>
            <person name="Yakimov M."/>
        </authorList>
    </citation>
    <scope>NUCLEOTIDE SEQUENCE [LARGE SCALE GENOMIC DNA]</scope>
    <source>
        <strain evidence="4 5">AB-hyl4</strain>
    </source>
</reference>
<dbReference type="EMBL" id="JBGUBD010000016">
    <property type="protein sequence ID" value="MFA9480190.1"/>
    <property type="molecule type" value="Genomic_DNA"/>
</dbReference>
<dbReference type="InterPro" id="IPR045851">
    <property type="entry name" value="AMP-bd_C_sf"/>
</dbReference>
<feature type="domain" description="AMP-dependent synthetase/ligase" evidence="2">
    <location>
        <begin position="11"/>
        <end position="353"/>
    </location>
</feature>
<dbReference type="Proteomes" id="UP001575105">
    <property type="component" value="Unassembled WGS sequence"/>
</dbReference>
<evidence type="ECO:0000313" key="5">
    <source>
        <dbReference type="Proteomes" id="UP001575105"/>
    </source>
</evidence>
<dbReference type="PANTHER" id="PTHR43767">
    <property type="entry name" value="LONG-CHAIN-FATTY-ACID--COA LIGASE"/>
    <property type="match status" value="1"/>
</dbReference>
<dbReference type="PRINTS" id="PR00154">
    <property type="entry name" value="AMPBINDING"/>
</dbReference>
<dbReference type="InterPro" id="IPR020845">
    <property type="entry name" value="AMP-binding_CS"/>
</dbReference>
<evidence type="ECO:0000313" key="4">
    <source>
        <dbReference type="EMBL" id="MFA9480190.1"/>
    </source>
</evidence>
<protein>
    <submittedName>
        <fullName evidence="4">Class I adenylate-forming enzyme family protein</fullName>
    </submittedName>
</protein>
<evidence type="ECO:0000256" key="1">
    <source>
        <dbReference type="SAM" id="Phobius"/>
    </source>
</evidence>
<evidence type="ECO:0000259" key="2">
    <source>
        <dbReference type="Pfam" id="PF00501"/>
    </source>
</evidence>
<dbReference type="InterPro" id="IPR000873">
    <property type="entry name" value="AMP-dep_synth/lig_dom"/>
</dbReference>
<dbReference type="InterPro" id="IPR042099">
    <property type="entry name" value="ANL_N_sf"/>
</dbReference>
<name>A0ABV4UAM3_9BACT</name>
<comment type="caution">
    <text evidence="4">The sequence shown here is derived from an EMBL/GenBank/DDBJ whole genome shotgun (WGS) entry which is preliminary data.</text>
</comment>
<organism evidence="4 5">
    <name type="scientific">Natronomicrosphaera hydrolytica</name>
    <dbReference type="NCBI Taxonomy" id="3242702"/>
    <lineage>
        <taxon>Bacteria</taxon>
        <taxon>Pseudomonadati</taxon>
        <taxon>Planctomycetota</taxon>
        <taxon>Phycisphaerae</taxon>
        <taxon>Phycisphaerales</taxon>
        <taxon>Phycisphaeraceae</taxon>
        <taxon>Natronomicrosphaera</taxon>
    </lineage>
</organism>
<keyword evidence="5" id="KW-1185">Reference proteome</keyword>
<keyword evidence="1" id="KW-1133">Transmembrane helix</keyword>
<evidence type="ECO:0000259" key="3">
    <source>
        <dbReference type="Pfam" id="PF13193"/>
    </source>
</evidence>
<sequence>MSLLWPILKHAFTAPRTTAVVDDMQSYSYLKLAAAGLFMANKIAKTTDKKHVGVMLPSSGGFAAAMLGTWMLGRVLVPLNFLLKKEDLAYIIRDSDIDTILTVPQMLEFLGGRDSLPAETNVVELAKADFKGLPRPRWPKSAKDDDLAVILYTSGTSGKPKGVMLSHGNLHRDVDAAIEHAGLSSADTFLGVLPQFHSFGLTALTLLPLRLKSRVVYSARFVPKKVVELIREHRPEIFMGVPSMYGAMLSVKDATKEDFSSVRIPISGGEPLPDALYDACKEKIGIELLEGYGLTETSPIATWATPTQKKRHSVGRALPGVTVVTVDDNDKPQGANEEGEIVIAGPIIMQGYYKRDDLTDEVMFDLQLPDRDKPIRAFRTGDIGHIDDEGYVFITGRKKEMLIIGGENVFPREIEEVLNKHESVKASAVIGKADDMRGEVPIAFVEVEDDAEFDAGKVRSHCRELLAQYKVPREIHVVDELPRSPTGKVLRRELKNNSD</sequence>